<accession>A0A9Q0N2G6</accession>
<protein>
    <recommendedName>
        <fullName evidence="5">Prefoldin subunit 4</fullName>
    </recommendedName>
</protein>
<keyword evidence="6" id="KW-0175">Coiled coil</keyword>
<evidence type="ECO:0000256" key="1">
    <source>
        <dbReference type="ARBA" id="ARBA00008045"/>
    </source>
</evidence>
<evidence type="ECO:0000313" key="8">
    <source>
        <dbReference type="Proteomes" id="UP001151699"/>
    </source>
</evidence>
<dbReference type="GO" id="GO:0051082">
    <property type="term" value="F:unfolded protein binding"/>
    <property type="evidence" value="ECO:0007669"/>
    <property type="project" value="InterPro"/>
</dbReference>
<comment type="caution">
    <text evidence="7">The sequence shown here is derived from an EMBL/GenBank/DDBJ whole genome shotgun (WGS) entry which is preliminary data.</text>
</comment>
<dbReference type="Proteomes" id="UP001151699">
    <property type="component" value="Chromosome B"/>
</dbReference>
<evidence type="ECO:0000256" key="2">
    <source>
        <dbReference type="ARBA" id="ARBA00011695"/>
    </source>
</evidence>
<comment type="similarity">
    <text evidence="1 5">Belongs to the prefoldin subunit beta family.</text>
</comment>
<evidence type="ECO:0000256" key="6">
    <source>
        <dbReference type="SAM" id="Coils"/>
    </source>
</evidence>
<organism evidence="7 8">
    <name type="scientific">Pseudolycoriella hygida</name>
    <dbReference type="NCBI Taxonomy" id="35572"/>
    <lineage>
        <taxon>Eukaryota</taxon>
        <taxon>Metazoa</taxon>
        <taxon>Ecdysozoa</taxon>
        <taxon>Arthropoda</taxon>
        <taxon>Hexapoda</taxon>
        <taxon>Insecta</taxon>
        <taxon>Pterygota</taxon>
        <taxon>Neoptera</taxon>
        <taxon>Endopterygota</taxon>
        <taxon>Diptera</taxon>
        <taxon>Nematocera</taxon>
        <taxon>Sciaroidea</taxon>
        <taxon>Sciaridae</taxon>
        <taxon>Pseudolycoriella</taxon>
    </lineage>
</organism>
<dbReference type="CDD" id="cd23165">
    <property type="entry name" value="Prefoldin_4"/>
    <property type="match status" value="1"/>
</dbReference>
<keyword evidence="3 5" id="KW-0143">Chaperone</keyword>
<dbReference type="Gene3D" id="1.10.287.370">
    <property type="match status" value="1"/>
</dbReference>
<evidence type="ECO:0000256" key="4">
    <source>
        <dbReference type="ARBA" id="ARBA00024667"/>
    </source>
</evidence>
<evidence type="ECO:0000256" key="3">
    <source>
        <dbReference type="ARBA" id="ARBA00023186"/>
    </source>
</evidence>
<dbReference type="Pfam" id="PF01920">
    <property type="entry name" value="Prefoldin_2"/>
    <property type="match status" value="1"/>
</dbReference>
<keyword evidence="8" id="KW-1185">Reference proteome</keyword>
<name>A0A9Q0N2G6_9DIPT</name>
<dbReference type="InterPro" id="IPR002777">
    <property type="entry name" value="PFD_beta-like"/>
</dbReference>
<evidence type="ECO:0000256" key="5">
    <source>
        <dbReference type="PIRNR" id="PIRNR016477"/>
    </source>
</evidence>
<gene>
    <name evidence="7" type="primary">Pfdn4</name>
    <name evidence="7" type="ORF">Bhyg_06511</name>
</gene>
<dbReference type="OrthoDB" id="10250441at2759"/>
<comment type="function">
    <text evidence="4 5">Binds specifically to cytosolic chaperonin (c-CPN) and transfers target proteins to it. Binds to nascent polypeptide chain and promotes folding in an environment in which there are many competing pathways for nonnative proteins.</text>
</comment>
<comment type="subunit">
    <text evidence="2 5">Heterohexamer of two PFD-alpha type and four PFD-beta type subunits.</text>
</comment>
<dbReference type="PIRSF" id="PIRSF016477">
    <property type="entry name" value="Prefoldin_subunit_4"/>
    <property type="match status" value="1"/>
</dbReference>
<feature type="coiled-coil region" evidence="6">
    <location>
        <begin position="28"/>
        <end position="122"/>
    </location>
</feature>
<dbReference type="AlphaFoldDB" id="A0A9Q0N2G6"/>
<dbReference type="GO" id="GO:0005737">
    <property type="term" value="C:cytoplasm"/>
    <property type="evidence" value="ECO:0007669"/>
    <property type="project" value="UniProtKB-ARBA"/>
</dbReference>
<reference evidence="7" key="1">
    <citation type="submission" date="2022-07" db="EMBL/GenBank/DDBJ databases">
        <authorList>
            <person name="Trinca V."/>
            <person name="Uliana J.V.C."/>
            <person name="Torres T.T."/>
            <person name="Ward R.J."/>
            <person name="Monesi N."/>
        </authorList>
    </citation>
    <scope>NUCLEOTIDE SEQUENCE</scope>
    <source>
        <strain evidence="7">HSMRA1968</strain>
        <tissue evidence="7">Whole embryos</tissue>
    </source>
</reference>
<dbReference type="PANTHER" id="PTHR21100">
    <property type="entry name" value="PREFOLDIN SUBUNIT 4"/>
    <property type="match status" value="1"/>
</dbReference>
<dbReference type="EMBL" id="WJQU01000002">
    <property type="protein sequence ID" value="KAJ6641571.1"/>
    <property type="molecule type" value="Genomic_DNA"/>
</dbReference>
<sequence>MASKVTTNGKVFKQDTDVHVTYEDQSKINKFAKHNAKLEDLKDELETKKNDLRNLEEAADEIELFDEDDQIPFVVGEVFISQNLSKTQELLVQAKEKKLREIKKIEEKCREIQGLMAELKAQLYHRFGSNIYLENDE</sequence>
<dbReference type="SUPFAM" id="SSF46579">
    <property type="entry name" value="Prefoldin"/>
    <property type="match status" value="1"/>
</dbReference>
<proteinExistence type="inferred from homology"/>
<dbReference type="GO" id="GO:0006457">
    <property type="term" value="P:protein folding"/>
    <property type="evidence" value="ECO:0007669"/>
    <property type="project" value="UniProtKB-UniRule"/>
</dbReference>
<dbReference type="InterPro" id="IPR009053">
    <property type="entry name" value="Prefoldin"/>
</dbReference>
<dbReference type="GO" id="GO:0016272">
    <property type="term" value="C:prefoldin complex"/>
    <property type="evidence" value="ECO:0007669"/>
    <property type="project" value="UniProtKB-UniRule"/>
</dbReference>
<dbReference type="FunFam" id="1.10.287.370:FF:000005">
    <property type="entry name" value="Prefoldin subunit 4"/>
    <property type="match status" value="1"/>
</dbReference>
<dbReference type="PANTHER" id="PTHR21100:SF9">
    <property type="entry name" value="PREFOLDIN SUBUNIT 4"/>
    <property type="match status" value="1"/>
</dbReference>
<evidence type="ECO:0000313" key="7">
    <source>
        <dbReference type="EMBL" id="KAJ6641571.1"/>
    </source>
</evidence>
<dbReference type="InterPro" id="IPR016661">
    <property type="entry name" value="PFDN4"/>
</dbReference>